<dbReference type="InterPro" id="IPR042214">
    <property type="entry name" value="TruD_catalytic"/>
</dbReference>
<keyword evidence="6" id="KW-1185">Reference proteome</keyword>
<dbReference type="Proteomes" id="UP000785679">
    <property type="component" value="Unassembled WGS sequence"/>
</dbReference>
<dbReference type="InterPro" id="IPR020103">
    <property type="entry name" value="PsdUridine_synth_cat_dom_sf"/>
</dbReference>
<dbReference type="PANTHER" id="PTHR13326:SF21">
    <property type="entry name" value="PSEUDOURIDYLATE SYNTHASE PUS7L"/>
    <property type="match status" value="1"/>
</dbReference>
<evidence type="ECO:0000313" key="5">
    <source>
        <dbReference type="EMBL" id="TNV81938.1"/>
    </source>
</evidence>
<dbReference type="EMBL" id="RRYP01005549">
    <property type="protein sequence ID" value="TNV81938.1"/>
    <property type="molecule type" value="Genomic_DNA"/>
</dbReference>
<dbReference type="GO" id="GO:0005634">
    <property type="term" value="C:nucleus"/>
    <property type="evidence" value="ECO:0007669"/>
    <property type="project" value="TreeGrafter"/>
</dbReference>
<protein>
    <recommendedName>
        <fullName evidence="4">TRUD domain-containing protein</fullName>
    </recommendedName>
</protein>
<dbReference type="CDD" id="cd02576">
    <property type="entry name" value="PseudoU_synth_ScPUS7"/>
    <property type="match status" value="1"/>
</dbReference>
<dbReference type="InterPro" id="IPR001656">
    <property type="entry name" value="PsdUridine_synth_TruD"/>
</dbReference>
<feature type="domain" description="TRUD" evidence="4">
    <location>
        <begin position="325"/>
        <end position="591"/>
    </location>
</feature>
<dbReference type="PANTHER" id="PTHR13326">
    <property type="entry name" value="TRNA PSEUDOURIDINE SYNTHASE D"/>
    <property type="match status" value="1"/>
</dbReference>
<dbReference type="AlphaFoldDB" id="A0A8J8NUW3"/>
<name>A0A8J8NUW3_HALGN</name>
<evidence type="ECO:0000256" key="1">
    <source>
        <dbReference type="ARBA" id="ARBA00007953"/>
    </source>
</evidence>
<dbReference type="GO" id="GO:0001522">
    <property type="term" value="P:pseudouridine synthesis"/>
    <property type="evidence" value="ECO:0007669"/>
    <property type="project" value="InterPro"/>
</dbReference>
<evidence type="ECO:0000259" key="4">
    <source>
        <dbReference type="PROSITE" id="PS50984"/>
    </source>
</evidence>
<sequence length="677" mass="78239">MESAFSEQQQKQAARDFGEAQAGIEEYLSPGNVTIQCAIKHRFSDFIVNEIDEHGQVVWFAPERDLQKWKRGGPEEPKPVEGGAGEEQKEAVEEAKIGLDEQQMEELKKLLSEEDFTKFNDYLEGINEGAIEKTTLFTCEENIEDKGRRSAIHVLFKATPVFETDTLMEKESRRIRVFLKNSLSQNKRRKLNIINRKPADEKEQPQYLQVVIQKTNVDTMQAVHYIAKRIKKYGKHFQIAGNKDKRGITTQRATVIRGNPESLIRFQRARDWDNKIKVGSFEWVKEPLRLGQLSGNRFSVALRFIPKEISAEEIAGNVERLKANGFINYFGMQRFGTYNVRTHEIGKENLHQNWIRVIHLILSQHPDGDDFQAQRKKHMLKYVFDDRNIEEAIKLLEKRDRLEKTVLLALRRAPDAYYNAFQMIARNTRTIYVHAYQSFVWNRAVSERIRRYGNKVLVGDLVLDDPNMAKIIDEAPNADDLIIEQAGGEIEEIDMPEELDEDGAVQPLKDRKQNIDEHLVVVTEENIHKYTLNDVVMPIVGYKTRMPENGELKKIIMDIMAEDKITPEVFERHILLDSSSAWGSYRKVVTFACDIEYDVVEFQNLNEDLLTPNYRTEPDPKPTVDASTEADRPIYKALRLKFSLKQSSYATMLLREVTRMSSAYNVQSAMSRDMNAA</sequence>
<comment type="caution">
    <text evidence="5">The sequence shown here is derived from an EMBL/GenBank/DDBJ whole genome shotgun (WGS) entry which is preliminary data.</text>
</comment>
<feature type="region of interest" description="Disordered" evidence="3">
    <location>
        <begin position="69"/>
        <end position="88"/>
    </location>
</feature>
<dbReference type="InterPro" id="IPR011760">
    <property type="entry name" value="PsdUridine_synth_TruD_insert"/>
</dbReference>
<dbReference type="PIRSF" id="PIRSF037016">
    <property type="entry name" value="Pseudouridin_synth_euk_prd"/>
    <property type="match status" value="1"/>
</dbReference>
<gene>
    <name evidence="5" type="ORF">FGO68_gene8802</name>
</gene>
<dbReference type="Pfam" id="PF01142">
    <property type="entry name" value="TruD"/>
    <property type="match status" value="2"/>
</dbReference>
<dbReference type="OrthoDB" id="447290at2759"/>
<evidence type="ECO:0000313" key="6">
    <source>
        <dbReference type="Proteomes" id="UP000785679"/>
    </source>
</evidence>
<reference evidence="5" key="1">
    <citation type="submission" date="2019-06" db="EMBL/GenBank/DDBJ databases">
        <authorList>
            <person name="Zheng W."/>
        </authorList>
    </citation>
    <scope>NUCLEOTIDE SEQUENCE</scope>
    <source>
        <strain evidence="5">QDHG01</strain>
    </source>
</reference>
<evidence type="ECO:0000256" key="3">
    <source>
        <dbReference type="SAM" id="MobiDB-lite"/>
    </source>
</evidence>
<keyword evidence="2" id="KW-0413">Isomerase</keyword>
<dbReference type="PROSITE" id="PS50984">
    <property type="entry name" value="TRUD"/>
    <property type="match status" value="1"/>
</dbReference>
<comment type="similarity">
    <text evidence="1">Belongs to the pseudouridine synthase TruD family.</text>
</comment>
<dbReference type="NCBIfam" id="TIGR00094">
    <property type="entry name" value="tRNA_TruD_broad"/>
    <property type="match status" value="1"/>
</dbReference>
<proteinExistence type="inferred from homology"/>
<feature type="compositionally biased region" description="Basic and acidic residues" evidence="3">
    <location>
        <begin position="69"/>
        <end position="79"/>
    </location>
</feature>
<dbReference type="SUPFAM" id="SSF55120">
    <property type="entry name" value="Pseudouridine synthase"/>
    <property type="match status" value="1"/>
</dbReference>
<organism evidence="5 6">
    <name type="scientific">Halteria grandinella</name>
    <dbReference type="NCBI Taxonomy" id="5974"/>
    <lineage>
        <taxon>Eukaryota</taxon>
        <taxon>Sar</taxon>
        <taxon>Alveolata</taxon>
        <taxon>Ciliophora</taxon>
        <taxon>Intramacronucleata</taxon>
        <taxon>Spirotrichea</taxon>
        <taxon>Stichotrichia</taxon>
        <taxon>Sporadotrichida</taxon>
        <taxon>Halteriidae</taxon>
        <taxon>Halteria</taxon>
    </lineage>
</organism>
<evidence type="ECO:0000256" key="2">
    <source>
        <dbReference type="ARBA" id="ARBA00023235"/>
    </source>
</evidence>
<accession>A0A8J8NUW3</accession>
<dbReference type="GO" id="GO:0003723">
    <property type="term" value="F:RNA binding"/>
    <property type="evidence" value="ECO:0007669"/>
    <property type="project" value="InterPro"/>
</dbReference>
<dbReference type="GO" id="GO:0009982">
    <property type="term" value="F:pseudouridine synthase activity"/>
    <property type="evidence" value="ECO:0007669"/>
    <property type="project" value="InterPro"/>
</dbReference>
<dbReference type="Gene3D" id="3.30.2350.20">
    <property type="entry name" value="TruD, catalytic domain"/>
    <property type="match status" value="2"/>
</dbReference>